<comment type="caution">
    <text evidence="2">The sequence shown here is derived from an EMBL/GenBank/DDBJ whole genome shotgun (WGS) entry which is preliminary data.</text>
</comment>
<dbReference type="Gene3D" id="3.40.50.720">
    <property type="entry name" value="NAD(P)-binding Rossmann-like Domain"/>
    <property type="match status" value="1"/>
</dbReference>
<dbReference type="PANTHER" id="PTHR43544">
    <property type="entry name" value="SHORT-CHAIN DEHYDROGENASE/REDUCTASE"/>
    <property type="match status" value="1"/>
</dbReference>
<evidence type="ECO:0000256" key="1">
    <source>
        <dbReference type="RuleBase" id="RU000363"/>
    </source>
</evidence>
<sequence>MLSVLITGANRGIGLGLVREFLKEPTVGIVIATVRILEAATDLKSIDSPKLHVVACDVTDEHSVACAVEKVAEIVGENGLDLLINNAGILRCLVLDGEVSKADVMEQFEVNAFAPLLVANKFHGLLKRAAEVKGSSQIANISSAFGSLELAMTEATNPPTIYAMSKAALNMLTRRLAYEWKADKIRATTFTPGWVRTSMGGPEAALSVEESTEPLAKLILSLTEEHNSKFYRHNGVELPW</sequence>
<dbReference type="PANTHER" id="PTHR43544:SF35">
    <property type="entry name" value="C-FACTOR-RELATED"/>
    <property type="match status" value="1"/>
</dbReference>
<gene>
    <name evidence="2" type="ORF">PMAYCL1PPCAC_32864</name>
</gene>
<evidence type="ECO:0008006" key="4">
    <source>
        <dbReference type="Google" id="ProtNLM"/>
    </source>
</evidence>
<dbReference type="GO" id="GO:0005737">
    <property type="term" value="C:cytoplasm"/>
    <property type="evidence" value="ECO:0007669"/>
    <property type="project" value="TreeGrafter"/>
</dbReference>
<dbReference type="AlphaFoldDB" id="A0AAN5IFB4"/>
<dbReference type="InterPro" id="IPR002347">
    <property type="entry name" value="SDR_fam"/>
</dbReference>
<evidence type="ECO:0000313" key="2">
    <source>
        <dbReference type="EMBL" id="GMR62669.1"/>
    </source>
</evidence>
<protein>
    <recommendedName>
        <fullName evidence="4">Dehydrogenase</fullName>
    </recommendedName>
</protein>
<name>A0AAN5IFB4_9BILA</name>
<dbReference type="SUPFAM" id="SSF51735">
    <property type="entry name" value="NAD(P)-binding Rossmann-fold domains"/>
    <property type="match status" value="1"/>
</dbReference>
<dbReference type="Proteomes" id="UP001328107">
    <property type="component" value="Unassembled WGS sequence"/>
</dbReference>
<accession>A0AAN5IFB4</accession>
<keyword evidence="3" id="KW-1185">Reference proteome</keyword>
<dbReference type="InterPro" id="IPR051468">
    <property type="entry name" value="Fungal_SecMetab_SDRs"/>
</dbReference>
<dbReference type="InterPro" id="IPR036291">
    <property type="entry name" value="NAD(P)-bd_dom_sf"/>
</dbReference>
<organism evidence="2 3">
    <name type="scientific">Pristionchus mayeri</name>
    <dbReference type="NCBI Taxonomy" id="1317129"/>
    <lineage>
        <taxon>Eukaryota</taxon>
        <taxon>Metazoa</taxon>
        <taxon>Ecdysozoa</taxon>
        <taxon>Nematoda</taxon>
        <taxon>Chromadorea</taxon>
        <taxon>Rhabditida</taxon>
        <taxon>Rhabditina</taxon>
        <taxon>Diplogasteromorpha</taxon>
        <taxon>Diplogasteroidea</taxon>
        <taxon>Neodiplogasteridae</taxon>
        <taxon>Pristionchus</taxon>
    </lineage>
</organism>
<dbReference type="PRINTS" id="PR00080">
    <property type="entry name" value="SDRFAMILY"/>
</dbReference>
<dbReference type="CDD" id="cd05325">
    <property type="entry name" value="carb_red_sniffer_like_SDR_c"/>
    <property type="match status" value="1"/>
</dbReference>
<dbReference type="EMBL" id="BTRK01000006">
    <property type="protein sequence ID" value="GMR62669.1"/>
    <property type="molecule type" value="Genomic_DNA"/>
</dbReference>
<dbReference type="GO" id="GO:0016491">
    <property type="term" value="F:oxidoreductase activity"/>
    <property type="evidence" value="ECO:0007669"/>
    <property type="project" value="TreeGrafter"/>
</dbReference>
<dbReference type="Pfam" id="PF00106">
    <property type="entry name" value="adh_short"/>
    <property type="match status" value="1"/>
</dbReference>
<dbReference type="PRINTS" id="PR00081">
    <property type="entry name" value="GDHRDH"/>
</dbReference>
<proteinExistence type="inferred from homology"/>
<comment type="similarity">
    <text evidence="1">Belongs to the short-chain dehydrogenases/reductases (SDR) family.</text>
</comment>
<reference evidence="3" key="1">
    <citation type="submission" date="2022-10" db="EMBL/GenBank/DDBJ databases">
        <title>Genome assembly of Pristionchus species.</title>
        <authorList>
            <person name="Yoshida K."/>
            <person name="Sommer R.J."/>
        </authorList>
    </citation>
    <scope>NUCLEOTIDE SEQUENCE [LARGE SCALE GENOMIC DNA]</scope>
    <source>
        <strain evidence="3">RS5460</strain>
    </source>
</reference>
<evidence type="ECO:0000313" key="3">
    <source>
        <dbReference type="Proteomes" id="UP001328107"/>
    </source>
</evidence>